<dbReference type="PANTHER" id="PTHR10566:SF113">
    <property type="entry name" value="PROTEIN ACTIVITY OF BC1 COMPLEX KINASE 7, CHLOROPLASTIC"/>
    <property type="match status" value="1"/>
</dbReference>
<dbReference type="GO" id="GO:0005524">
    <property type="term" value="F:ATP binding"/>
    <property type="evidence" value="ECO:0007669"/>
    <property type="project" value="InterPro"/>
</dbReference>
<dbReference type="EMBL" id="JAFIDN010000002">
    <property type="protein sequence ID" value="MBP3191607.1"/>
    <property type="molecule type" value="Genomic_DNA"/>
</dbReference>
<evidence type="ECO:0000256" key="3">
    <source>
        <dbReference type="SAM" id="Phobius"/>
    </source>
</evidence>
<keyword evidence="5" id="KW-0418">Kinase</keyword>
<sequence>MIFSLYLLSSAYLTSQYSRNDDIRMTTDDSRDNSRTDPLSEPEETVTKEARRTKNFDPLAPYKGVVRRFFQIHRHVTGLFMGGIIAYVASLSRERKKGLRSFPSRFLAFLVRPFVKRELRNLPFPLQLRRRLELLGPTYIKLGQILSLREDILPRIITNELKKLLYNLPEVPFQNIREIIEKNLGDDINSIFITVDEKPLGSASIGQTHRAVTLDGKVVALKVIKPGIRDTVETDIILLKWLGHFLHWTIPQYQPKRLINEFCSYTIREVDLENEADNAEVFSANFHDHPHILFPKIFRDYSSRDVLCMEFMDGEKPDMFASRDIKAERKSKIIDRGAEAIIRMLYKDGFFHADLHPGNLLIMKNDKIGFIDLGMVGRFEETTRRRMLYYFHALVSGDIEGATRNLTAMARIGKNGDPHGFRRSVSDLLRKFYQHSSIGDFSIGELIINSLAVGARHRVFFPVEMTLMTKALVTYEGVGKMLDPRIDIPSVSRKHAINIFQDQFHPASIAREIWRGTPELVDALMRLPRITSDTLNYLEETVTDRSPKPDPIQGLNSSILSGSCVLGGTLAVVQGGPWPLWAGLFALGVLFYAFNSK</sequence>
<evidence type="ECO:0000256" key="2">
    <source>
        <dbReference type="SAM" id="MobiDB-lite"/>
    </source>
</evidence>
<dbReference type="Proteomes" id="UP000673975">
    <property type="component" value="Unassembled WGS sequence"/>
</dbReference>
<dbReference type="InterPro" id="IPR011009">
    <property type="entry name" value="Kinase-like_dom_sf"/>
</dbReference>
<dbReference type="Pfam" id="PF03109">
    <property type="entry name" value="ABC1"/>
    <property type="match status" value="1"/>
</dbReference>
<organism evidence="5 6">
    <name type="scientific">Natronogracilivirga saccharolytica</name>
    <dbReference type="NCBI Taxonomy" id="2812953"/>
    <lineage>
        <taxon>Bacteria</taxon>
        <taxon>Pseudomonadati</taxon>
        <taxon>Balneolota</taxon>
        <taxon>Balneolia</taxon>
        <taxon>Balneolales</taxon>
        <taxon>Cyclonatronaceae</taxon>
        <taxon>Natronogracilivirga</taxon>
    </lineage>
</organism>
<keyword evidence="6" id="KW-1185">Reference proteome</keyword>
<reference evidence="5" key="1">
    <citation type="submission" date="2021-02" db="EMBL/GenBank/DDBJ databases">
        <title>Natronogracilivirga saccharolytica gen. nov. sp. nov. a new anaerobic, haloalkiliphilic carbohydrate-fermenting bacterium from soda lake and proposing of Cyclonatronumiaceae fam. nov. in the phylum Balneolaeota.</title>
        <authorList>
            <person name="Zhilina T.N."/>
            <person name="Sorokin D.Y."/>
            <person name="Zavarzina D.G."/>
            <person name="Toshchakov S.V."/>
            <person name="Kublanov I.V."/>
        </authorList>
    </citation>
    <scope>NUCLEOTIDE SEQUENCE</scope>
    <source>
        <strain evidence="5">Z-1702</strain>
    </source>
</reference>
<proteinExistence type="inferred from homology"/>
<accession>A0A8J7RRG6</accession>
<dbReference type="PROSITE" id="PS50011">
    <property type="entry name" value="PROTEIN_KINASE_DOM"/>
    <property type="match status" value="1"/>
</dbReference>
<comment type="caution">
    <text evidence="5">The sequence shown here is derived from an EMBL/GenBank/DDBJ whole genome shotgun (WGS) entry which is preliminary data.</text>
</comment>
<evidence type="ECO:0000313" key="5">
    <source>
        <dbReference type="EMBL" id="MBP3191607.1"/>
    </source>
</evidence>
<dbReference type="AlphaFoldDB" id="A0A8J7RRG6"/>
<feature type="compositionally biased region" description="Basic and acidic residues" evidence="2">
    <location>
        <begin position="23"/>
        <end position="35"/>
    </location>
</feature>
<gene>
    <name evidence="5" type="ORF">NATSA_02910</name>
</gene>
<evidence type="ECO:0000313" key="6">
    <source>
        <dbReference type="Proteomes" id="UP000673975"/>
    </source>
</evidence>
<keyword evidence="3" id="KW-0472">Membrane</keyword>
<dbReference type="CDD" id="cd05121">
    <property type="entry name" value="ABC1_ADCK3-like"/>
    <property type="match status" value="1"/>
</dbReference>
<dbReference type="PANTHER" id="PTHR10566">
    <property type="entry name" value="CHAPERONE-ACTIVITY OF BC1 COMPLEX CABC1 -RELATED"/>
    <property type="match status" value="1"/>
</dbReference>
<protein>
    <submittedName>
        <fullName evidence="5">AarF/ABC1/UbiB kinase family protein</fullName>
    </submittedName>
</protein>
<dbReference type="GO" id="GO:0004672">
    <property type="term" value="F:protein kinase activity"/>
    <property type="evidence" value="ECO:0007669"/>
    <property type="project" value="InterPro"/>
</dbReference>
<name>A0A8J7RRG6_9BACT</name>
<evidence type="ECO:0000259" key="4">
    <source>
        <dbReference type="PROSITE" id="PS50011"/>
    </source>
</evidence>
<dbReference type="InterPro" id="IPR004147">
    <property type="entry name" value="ABC1_dom"/>
</dbReference>
<dbReference type="SUPFAM" id="SSF56112">
    <property type="entry name" value="Protein kinase-like (PK-like)"/>
    <property type="match status" value="1"/>
</dbReference>
<comment type="similarity">
    <text evidence="1">Belongs to the protein kinase superfamily. ADCK protein kinase family.</text>
</comment>
<keyword evidence="5" id="KW-0808">Transferase</keyword>
<dbReference type="InterPro" id="IPR000719">
    <property type="entry name" value="Prot_kinase_dom"/>
</dbReference>
<keyword evidence="3" id="KW-0812">Transmembrane</keyword>
<feature type="transmembrane region" description="Helical" evidence="3">
    <location>
        <begin position="578"/>
        <end position="594"/>
    </location>
</feature>
<dbReference type="InterPro" id="IPR050154">
    <property type="entry name" value="UbiB_kinase"/>
</dbReference>
<feature type="domain" description="Protein kinase" evidence="4">
    <location>
        <begin position="194"/>
        <end position="560"/>
    </location>
</feature>
<feature type="region of interest" description="Disordered" evidence="2">
    <location>
        <begin position="23"/>
        <end position="50"/>
    </location>
</feature>
<dbReference type="Gene3D" id="1.10.510.10">
    <property type="entry name" value="Transferase(Phosphotransferase) domain 1"/>
    <property type="match status" value="1"/>
</dbReference>
<keyword evidence="3" id="KW-1133">Transmembrane helix</keyword>
<evidence type="ECO:0000256" key="1">
    <source>
        <dbReference type="ARBA" id="ARBA00009670"/>
    </source>
</evidence>
<dbReference type="RefSeq" id="WP_210510264.1">
    <property type="nucleotide sequence ID" value="NZ_JAFIDN010000002.1"/>
</dbReference>
<dbReference type="SMART" id="SM00220">
    <property type="entry name" value="S_TKc"/>
    <property type="match status" value="1"/>
</dbReference>